<accession>A0A1J8PJE1</accession>
<dbReference type="STRING" id="180088.A0A1J8PJE1"/>
<evidence type="ECO:0000313" key="1">
    <source>
        <dbReference type="EMBL" id="OJA07907.1"/>
    </source>
</evidence>
<dbReference type="Proteomes" id="UP000183567">
    <property type="component" value="Unassembled WGS sequence"/>
</dbReference>
<protein>
    <submittedName>
        <fullName evidence="1">Uncharacterized protein</fullName>
    </submittedName>
</protein>
<comment type="caution">
    <text evidence="1">The sequence shown here is derived from an EMBL/GenBank/DDBJ whole genome shotgun (WGS) entry which is preliminary data.</text>
</comment>
<dbReference type="OrthoDB" id="2690740at2759"/>
<dbReference type="AlphaFoldDB" id="A0A1J8PJE1"/>
<organism evidence="1 2">
    <name type="scientific">Rhizopogon vesiculosus</name>
    <dbReference type="NCBI Taxonomy" id="180088"/>
    <lineage>
        <taxon>Eukaryota</taxon>
        <taxon>Fungi</taxon>
        <taxon>Dikarya</taxon>
        <taxon>Basidiomycota</taxon>
        <taxon>Agaricomycotina</taxon>
        <taxon>Agaricomycetes</taxon>
        <taxon>Agaricomycetidae</taxon>
        <taxon>Boletales</taxon>
        <taxon>Suillineae</taxon>
        <taxon>Rhizopogonaceae</taxon>
        <taxon>Rhizopogon</taxon>
    </lineage>
</organism>
<evidence type="ECO:0000313" key="2">
    <source>
        <dbReference type="Proteomes" id="UP000183567"/>
    </source>
</evidence>
<proteinExistence type="predicted"/>
<reference evidence="1 2" key="1">
    <citation type="submission" date="2016-03" db="EMBL/GenBank/DDBJ databases">
        <title>Comparative genomics of the ectomycorrhizal sister species Rhizopogon vinicolor and Rhizopogon vesiculosus (Basidiomycota: Boletales) reveals a divergence of the mating type B locus.</title>
        <authorList>
            <person name="Mujic A.B."/>
            <person name="Kuo A."/>
            <person name="Tritt A."/>
            <person name="Lipzen A."/>
            <person name="Chen C."/>
            <person name="Johnson J."/>
            <person name="Sharma A."/>
            <person name="Barry K."/>
            <person name="Grigoriev I.V."/>
            <person name="Spatafora J.W."/>
        </authorList>
    </citation>
    <scope>NUCLEOTIDE SEQUENCE [LARGE SCALE GENOMIC DNA]</scope>
    <source>
        <strain evidence="1 2">AM-OR11-056</strain>
    </source>
</reference>
<gene>
    <name evidence="1" type="ORF">AZE42_02744</name>
</gene>
<name>A0A1J8PJE1_9AGAM</name>
<dbReference type="EMBL" id="LVVM01006504">
    <property type="protein sequence ID" value="OJA07907.1"/>
    <property type="molecule type" value="Genomic_DNA"/>
</dbReference>
<keyword evidence="2" id="KW-1185">Reference proteome</keyword>
<sequence length="286" mass="31574">MSCEAVISTLAVAHPLHCDLNTWIEALQDLQADSEYGSFLVDDSMATVLQRCQGSTNSFLKEASFEPSSSSSVIAKLLDTQIPSCRTFVKWNSFGCKFASLAEGGTVYLLLMIVVLDLHWSVAKASHGRVLWEVAKLLRAPDDSFSSYLIWSNIIPSVAYLRARLSISLLDLPIKVDCFDLGASNAYFVQVKGKNYILPARSQCWEVCLSPIISTPSTSAAALVEGMDFKVVSVTTTFDPSAPSFALPHNRRQILDWTNEQRKWAEQGEEVNDIEDLQLKVGDILS</sequence>